<accession>A0A3E4ZAN3</accession>
<dbReference type="EMBL" id="QSTW01000005">
    <property type="protein sequence ID" value="RGM92083.1"/>
    <property type="molecule type" value="Genomic_DNA"/>
</dbReference>
<comment type="caution">
    <text evidence="1">The sequence shown here is derived from an EMBL/GenBank/DDBJ whole genome shotgun (WGS) entry which is preliminary data.</text>
</comment>
<dbReference type="AlphaFoldDB" id="A0A3E4ZAN3"/>
<protein>
    <recommendedName>
        <fullName evidence="3">DUF4141 domain-containing protein</fullName>
    </recommendedName>
</protein>
<evidence type="ECO:0000313" key="1">
    <source>
        <dbReference type="EMBL" id="RGM92083.1"/>
    </source>
</evidence>
<sequence>MRLQIGKIWLIAIIGIATASEAKAQLVSSNPLEWMALAEGNELINSEIEKQINGQTKTALLQNTMAAEFNQIHKWEKKYNSYLKSVNGYASSLKACTHLYDDGVKIFITLAKLKAAIANNPQGIVASMSMNNLYIETATELVSVFNLLNDAVANGGTENMLTGADRSKTLWALNDKLSAFQKKLNKLYLSIRYYTMSDVWNNVTAGMIDRSNGEIATQALGRWRRAAKVSTP</sequence>
<name>A0A3E4ZAN3_9BACT</name>
<gene>
    <name evidence="1" type="ORF">DXB87_06370</name>
</gene>
<evidence type="ECO:0000313" key="2">
    <source>
        <dbReference type="Proteomes" id="UP000260814"/>
    </source>
</evidence>
<dbReference type="RefSeq" id="WP_117701498.1">
    <property type="nucleotide sequence ID" value="NZ_QSTW01000005.1"/>
</dbReference>
<organism evidence="1 2">
    <name type="scientific">Phocaeicola plebeius</name>
    <dbReference type="NCBI Taxonomy" id="310297"/>
    <lineage>
        <taxon>Bacteria</taxon>
        <taxon>Pseudomonadati</taxon>
        <taxon>Bacteroidota</taxon>
        <taxon>Bacteroidia</taxon>
        <taxon>Bacteroidales</taxon>
        <taxon>Bacteroidaceae</taxon>
        <taxon>Phocaeicola</taxon>
    </lineage>
</organism>
<proteinExistence type="predicted"/>
<reference evidence="1 2" key="1">
    <citation type="submission" date="2018-08" db="EMBL/GenBank/DDBJ databases">
        <title>A genome reference for cultivated species of the human gut microbiota.</title>
        <authorList>
            <person name="Zou Y."/>
            <person name="Xue W."/>
            <person name="Luo G."/>
        </authorList>
    </citation>
    <scope>NUCLEOTIDE SEQUENCE [LARGE SCALE GENOMIC DNA]</scope>
    <source>
        <strain evidence="1 2">OM06-2</strain>
    </source>
</reference>
<evidence type="ECO:0008006" key="3">
    <source>
        <dbReference type="Google" id="ProtNLM"/>
    </source>
</evidence>
<dbReference type="Proteomes" id="UP000260814">
    <property type="component" value="Unassembled WGS sequence"/>
</dbReference>